<evidence type="ECO:0000256" key="1">
    <source>
        <dbReference type="SAM" id="MobiDB-lite"/>
    </source>
</evidence>
<accession>A0A2U3K6C2</accession>
<dbReference type="Proteomes" id="UP000238701">
    <property type="component" value="Unassembled WGS sequence"/>
</dbReference>
<evidence type="ECO:0008006" key="5">
    <source>
        <dbReference type="Google" id="ProtNLM"/>
    </source>
</evidence>
<gene>
    <name evidence="3" type="ORF">SBA1_140080</name>
</gene>
<name>A0A2U3K6C2_9BACT</name>
<keyword evidence="2" id="KW-1133">Transmembrane helix</keyword>
<dbReference type="AlphaFoldDB" id="A0A2U3K6C2"/>
<proteinExistence type="predicted"/>
<feature type="region of interest" description="Disordered" evidence="1">
    <location>
        <begin position="318"/>
        <end position="340"/>
    </location>
</feature>
<feature type="compositionally biased region" description="Low complexity" evidence="1">
    <location>
        <begin position="318"/>
        <end position="329"/>
    </location>
</feature>
<organism evidence="3 4">
    <name type="scientific">Candidatus Sulfotelmatobacter kueseliae</name>
    <dbReference type="NCBI Taxonomy" id="2042962"/>
    <lineage>
        <taxon>Bacteria</taxon>
        <taxon>Pseudomonadati</taxon>
        <taxon>Acidobacteriota</taxon>
        <taxon>Terriglobia</taxon>
        <taxon>Terriglobales</taxon>
        <taxon>Candidatus Korobacteraceae</taxon>
        <taxon>Candidatus Sulfotelmatobacter</taxon>
    </lineage>
</organism>
<keyword evidence="2" id="KW-0472">Membrane</keyword>
<feature type="transmembrane region" description="Helical" evidence="2">
    <location>
        <begin position="370"/>
        <end position="393"/>
    </location>
</feature>
<dbReference type="EMBL" id="OMOD01000046">
    <property type="protein sequence ID" value="SPF35189.1"/>
    <property type="molecule type" value="Genomic_DNA"/>
</dbReference>
<protein>
    <recommendedName>
        <fullName evidence="5">RING-type E3 ubiquitin transferase</fullName>
    </recommendedName>
</protein>
<evidence type="ECO:0000256" key="2">
    <source>
        <dbReference type="SAM" id="Phobius"/>
    </source>
</evidence>
<sequence length="399" mass="43140">MSGASRDSVVTLLAFIIRSNDPTSLLIWCVVGFCAGIGLFIHGFRLLLRRRLILDTPFSKIRSAPMGMVEINGLALGPYTMVAPITARPCYYYRTLVWELKQQGKNKSWVKVAGECMHLPFFVDDNTGRLLVDPRGADLDLHRDFEQEFCNSFFTTKEPAPPNVVAFLGRHGVATRNKIKVQEYCIKPKNALFILGTLAENPGFEVTPQPIVNNEPISSTSSHVSISVNSFSINLGSPGGSGDAALEQRFAERFNVPPQQIQMSPGVTASARTVNPAPSEKVADALSKAGISNPAAWAAAGLTPTGAGTAVQVARDPSASANALSNPSNTESDSAANGFDPHPRVVLMKGANNKTFLISWRSQKEVARNLAWKSTLMIWGGPVLALVSLYVFLSIEKLL</sequence>
<evidence type="ECO:0000313" key="3">
    <source>
        <dbReference type="EMBL" id="SPF35189.1"/>
    </source>
</evidence>
<evidence type="ECO:0000313" key="4">
    <source>
        <dbReference type="Proteomes" id="UP000238701"/>
    </source>
</evidence>
<reference evidence="4" key="1">
    <citation type="submission" date="2018-02" db="EMBL/GenBank/DDBJ databases">
        <authorList>
            <person name="Hausmann B."/>
        </authorList>
    </citation>
    <scope>NUCLEOTIDE SEQUENCE [LARGE SCALE GENOMIC DNA]</scope>
    <source>
        <strain evidence="4">Peat soil MAG SbA1</strain>
    </source>
</reference>
<keyword evidence="2" id="KW-0812">Transmembrane</keyword>
<feature type="transmembrane region" description="Helical" evidence="2">
    <location>
        <begin position="25"/>
        <end position="48"/>
    </location>
</feature>